<evidence type="ECO:0000313" key="2">
    <source>
        <dbReference type="EMBL" id="XDU70705.1"/>
    </source>
</evidence>
<organism evidence="2">
    <name type="scientific">Rouxiella sp. WC2420</name>
    <dbReference type="NCBI Taxonomy" id="3234145"/>
    <lineage>
        <taxon>Bacteria</taxon>
        <taxon>Pseudomonadati</taxon>
        <taxon>Pseudomonadota</taxon>
        <taxon>Gammaproteobacteria</taxon>
        <taxon>Enterobacterales</taxon>
        <taxon>Yersiniaceae</taxon>
        <taxon>Rouxiella</taxon>
    </lineage>
</organism>
<sequence length="173" mass="18672">MKKVLLSTLVLCFATMSLNTAQAKDRDLKARIEAASAPTAPLNSLSAADFDAFSQHLKKGKLSWVSEVPAFAKRSDGDYAQALTISLAWGLEHNPEAVLEILDDSSPTLSVNHVCGLPFSDISVPKADDYIKKTREGLQRLTTTTLQDKKASCLKVLNGSAGMSVTGRDYSQK</sequence>
<feature type="chain" id="PRO_5044249403" evidence="1">
    <location>
        <begin position="24"/>
        <end position="173"/>
    </location>
</feature>
<keyword evidence="1" id="KW-0732">Signal</keyword>
<accession>A0AB39VLK3</accession>
<reference evidence="2" key="1">
    <citation type="submission" date="2024-07" db="EMBL/GenBank/DDBJ databases">
        <authorList>
            <person name="Biller S.J."/>
        </authorList>
    </citation>
    <scope>NUCLEOTIDE SEQUENCE</scope>
    <source>
        <strain evidence="2">WC2420</strain>
    </source>
</reference>
<dbReference type="EMBL" id="CP165628">
    <property type="protein sequence ID" value="XDU70705.1"/>
    <property type="molecule type" value="Genomic_DNA"/>
</dbReference>
<dbReference type="AlphaFoldDB" id="A0AB39VLK3"/>
<feature type="signal peptide" evidence="1">
    <location>
        <begin position="1"/>
        <end position="23"/>
    </location>
</feature>
<name>A0AB39VLK3_9GAMM</name>
<proteinExistence type="predicted"/>
<dbReference type="RefSeq" id="WP_369788176.1">
    <property type="nucleotide sequence ID" value="NZ_CP165628.1"/>
</dbReference>
<gene>
    <name evidence="2" type="ORF">AB3G37_14060</name>
</gene>
<protein>
    <submittedName>
        <fullName evidence="2">Uncharacterized protein</fullName>
    </submittedName>
</protein>
<evidence type="ECO:0000256" key="1">
    <source>
        <dbReference type="SAM" id="SignalP"/>
    </source>
</evidence>